<comment type="caution">
    <text evidence="4">The sequence shown here is derived from an EMBL/GenBank/DDBJ whole genome shotgun (WGS) entry which is preliminary data.</text>
</comment>
<name>A0ABT0QWZ5_9MICO</name>
<evidence type="ECO:0000256" key="3">
    <source>
        <dbReference type="SAM" id="Phobius"/>
    </source>
</evidence>
<feature type="transmembrane region" description="Helical" evidence="3">
    <location>
        <begin position="32"/>
        <end position="50"/>
    </location>
</feature>
<dbReference type="Proteomes" id="UP001203761">
    <property type="component" value="Unassembled WGS sequence"/>
</dbReference>
<sequence length="203" mass="20069">MTAIAGHPVLVEAAPAFSAARRSRAALIGREALLVLGGTAALTLLSQVAIPLPFTPVPLTLGTLGALLVGAALGPARGTAAVGLYGILAALGVPVLAGFSSAGVLTASFGYVIGYVLAGLALGLAARRGADRSIWRTALAASAATVLVYLPGVAWLMAVTGSDLPTGLQLGVYPFLVGDVLKALAAAALLPGAWKLVGAVRGR</sequence>
<evidence type="ECO:0000313" key="5">
    <source>
        <dbReference type="Proteomes" id="UP001203761"/>
    </source>
</evidence>
<keyword evidence="3" id="KW-0812">Transmembrane</keyword>
<proteinExistence type="inferred from homology"/>
<keyword evidence="5" id="KW-1185">Reference proteome</keyword>
<feature type="transmembrane region" description="Helical" evidence="3">
    <location>
        <begin position="138"/>
        <end position="158"/>
    </location>
</feature>
<feature type="transmembrane region" description="Helical" evidence="3">
    <location>
        <begin position="82"/>
        <end position="102"/>
    </location>
</feature>
<feature type="transmembrane region" description="Helical" evidence="3">
    <location>
        <begin position="170"/>
        <end position="194"/>
    </location>
</feature>
<keyword evidence="2" id="KW-0813">Transport</keyword>
<evidence type="ECO:0000256" key="2">
    <source>
        <dbReference type="PIRNR" id="PIRNR016661"/>
    </source>
</evidence>
<dbReference type="Pfam" id="PF02632">
    <property type="entry name" value="BioY"/>
    <property type="match status" value="1"/>
</dbReference>
<dbReference type="Gene3D" id="1.10.1760.20">
    <property type="match status" value="1"/>
</dbReference>
<dbReference type="RefSeq" id="WP_249736346.1">
    <property type="nucleotide sequence ID" value="NZ_JAKNCJ010000001.1"/>
</dbReference>
<dbReference type="PIRSF" id="PIRSF016661">
    <property type="entry name" value="BioY"/>
    <property type="match status" value="1"/>
</dbReference>
<comment type="similarity">
    <text evidence="1 2">Belongs to the BioY family.</text>
</comment>
<gene>
    <name evidence="4" type="ORF">Bequi_02090</name>
</gene>
<reference evidence="4" key="1">
    <citation type="submission" date="2022-02" db="EMBL/GenBank/DDBJ databases">
        <authorList>
            <person name="Lee M."/>
            <person name="Kim S.-J."/>
            <person name="Jung M.-Y."/>
        </authorList>
    </citation>
    <scope>NUCLEOTIDE SEQUENCE</scope>
    <source>
        <strain evidence="4">JHP9</strain>
    </source>
</reference>
<dbReference type="PANTHER" id="PTHR34295:SF1">
    <property type="entry name" value="BIOTIN TRANSPORTER BIOY"/>
    <property type="match status" value="1"/>
</dbReference>
<organism evidence="4 5">
    <name type="scientific">Brachybacterium equifaecis</name>
    <dbReference type="NCBI Taxonomy" id="2910770"/>
    <lineage>
        <taxon>Bacteria</taxon>
        <taxon>Bacillati</taxon>
        <taxon>Actinomycetota</taxon>
        <taxon>Actinomycetes</taxon>
        <taxon>Micrococcales</taxon>
        <taxon>Dermabacteraceae</taxon>
        <taxon>Brachybacterium</taxon>
    </lineage>
</organism>
<protein>
    <recommendedName>
        <fullName evidence="2">Biotin transporter</fullName>
    </recommendedName>
</protein>
<evidence type="ECO:0000256" key="1">
    <source>
        <dbReference type="ARBA" id="ARBA00010692"/>
    </source>
</evidence>
<dbReference type="InterPro" id="IPR003784">
    <property type="entry name" value="BioY"/>
</dbReference>
<feature type="transmembrane region" description="Helical" evidence="3">
    <location>
        <begin position="56"/>
        <end position="75"/>
    </location>
</feature>
<dbReference type="PANTHER" id="PTHR34295">
    <property type="entry name" value="BIOTIN TRANSPORTER BIOY"/>
    <property type="match status" value="1"/>
</dbReference>
<feature type="transmembrane region" description="Helical" evidence="3">
    <location>
        <begin position="108"/>
        <end position="126"/>
    </location>
</feature>
<evidence type="ECO:0000313" key="4">
    <source>
        <dbReference type="EMBL" id="MCL6422191.1"/>
    </source>
</evidence>
<keyword evidence="2" id="KW-1003">Cell membrane</keyword>
<accession>A0ABT0QWZ5</accession>
<dbReference type="EMBL" id="JAKNCJ010000001">
    <property type="protein sequence ID" value="MCL6422191.1"/>
    <property type="molecule type" value="Genomic_DNA"/>
</dbReference>
<keyword evidence="2 3" id="KW-0472">Membrane</keyword>
<comment type="subcellular location">
    <subcellularLocation>
        <location evidence="2">Cell membrane</location>
        <topology evidence="2">Multi-pass membrane protein</topology>
    </subcellularLocation>
</comment>
<keyword evidence="3" id="KW-1133">Transmembrane helix</keyword>